<dbReference type="Proteomes" id="UP001051844">
    <property type="component" value="Unassembled WGS sequence"/>
</dbReference>
<feature type="region of interest" description="Disordered" evidence="1">
    <location>
        <begin position="1"/>
        <end position="80"/>
    </location>
</feature>
<evidence type="ECO:0000313" key="3">
    <source>
        <dbReference type="Proteomes" id="UP001051844"/>
    </source>
</evidence>
<dbReference type="EMBL" id="BNDZ01000003">
    <property type="protein sequence ID" value="GHI44201.1"/>
    <property type="molecule type" value="Genomic_DNA"/>
</dbReference>
<proteinExistence type="predicted"/>
<reference evidence="2" key="1">
    <citation type="submission" date="2022-09" db="EMBL/GenBank/DDBJ databases">
        <title>Whole genome shotgun sequence of Streptomyces albidoflavus NBRC 12854.</title>
        <authorList>
            <person name="Komaki H."/>
            <person name="Tamura T."/>
        </authorList>
    </citation>
    <scope>NUCLEOTIDE SEQUENCE</scope>
    <source>
        <strain evidence="2">NBRC 12854</strain>
    </source>
</reference>
<organism evidence="2 3">
    <name type="scientific">Streptomyces albidoflavus</name>
    <dbReference type="NCBI Taxonomy" id="1886"/>
    <lineage>
        <taxon>Bacteria</taxon>
        <taxon>Bacillati</taxon>
        <taxon>Actinomycetota</taxon>
        <taxon>Actinomycetes</taxon>
        <taxon>Kitasatosporales</taxon>
        <taxon>Streptomycetaceae</taxon>
        <taxon>Streptomyces</taxon>
        <taxon>Streptomyces albidoflavus group</taxon>
    </lineage>
</organism>
<gene>
    <name evidence="2" type="ORF">ScoT_03750</name>
</gene>
<sequence>MNIPKVITASTLGPQARPRAEATAVRHPAAFSVRMGRPPPRRVADSGPPGDAEQILAPAGPGAPGNTLPVPRTWPRAPLS</sequence>
<evidence type="ECO:0000313" key="2">
    <source>
        <dbReference type="EMBL" id="GHI44201.1"/>
    </source>
</evidence>
<accession>A0AA37BT83</accession>
<comment type="caution">
    <text evidence="2">The sequence shown here is derived from an EMBL/GenBank/DDBJ whole genome shotgun (WGS) entry which is preliminary data.</text>
</comment>
<evidence type="ECO:0000256" key="1">
    <source>
        <dbReference type="SAM" id="MobiDB-lite"/>
    </source>
</evidence>
<dbReference type="AlphaFoldDB" id="A0AA37BT83"/>
<name>A0AA37BT83_9ACTN</name>
<protein>
    <submittedName>
        <fullName evidence="2">Uncharacterized protein</fullName>
    </submittedName>
</protein>